<dbReference type="SMART" id="SM00663">
    <property type="entry name" value="RPOLA_N"/>
    <property type="match status" value="1"/>
</dbReference>
<feature type="domain" description="RNA polymerase N-terminal" evidence="9">
    <location>
        <begin position="783"/>
        <end position="1486"/>
    </location>
</feature>
<keyword evidence="10" id="KW-0934">Plastid</keyword>
<evidence type="ECO:0000256" key="4">
    <source>
        <dbReference type="ARBA" id="ARBA00022695"/>
    </source>
</evidence>
<dbReference type="GO" id="GO:0003899">
    <property type="term" value="F:DNA-directed RNA polymerase activity"/>
    <property type="evidence" value="ECO:0007669"/>
    <property type="project" value="UniProtKB-EC"/>
</dbReference>
<evidence type="ECO:0000313" key="10">
    <source>
        <dbReference type="EMBL" id="BBH43105.1"/>
    </source>
</evidence>
<dbReference type="InterPro" id="IPR045867">
    <property type="entry name" value="DNA-dir_RpoC_beta_prime"/>
</dbReference>
<dbReference type="InterPro" id="IPR007080">
    <property type="entry name" value="RNA_pol_Rpb1_1"/>
</dbReference>
<evidence type="ECO:0000256" key="3">
    <source>
        <dbReference type="ARBA" id="ARBA00022679"/>
    </source>
</evidence>
<dbReference type="Pfam" id="PF00623">
    <property type="entry name" value="RNA_pol_Rpb1_2"/>
    <property type="match status" value="1"/>
</dbReference>
<organism evidence="10">
    <name type="scientific">Spumella sp. NIES-1846</name>
    <dbReference type="NCBI Taxonomy" id="2490549"/>
    <lineage>
        <taxon>Eukaryota</taxon>
        <taxon>Sar</taxon>
        <taxon>Stramenopiles</taxon>
        <taxon>Ochrophyta</taxon>
        <taxon>Chrysophyceae</taxon>
        <taxon>Chromulinales</taxon>
        <taxon>Chromulinaceae</taxon>
        <taxon>Spumella</taxon>
    </lineage>
</organism>
<comment type="function">
    <text evidence="1 7">DNA-dependent RNA polymerase catalyzes the transcription of DNA into RNA using the four ribonucleoside triphosphates as substrates.</text>
</comment>
<dbReference type="InterPro" id="IPR044893">
    <property type="entry name" value="RNA_pol_Rpb1_clamp_domain"/>
</dbReference>
<protein>
    <recommendedName>
        <fullName evidence="7">DNA-directed RNA polymerase subunit</fullName>
        <ecNumber evidence="7">2.7.7.6</ecNumber>
    </recommendedName>
</protein>
<keyword evidence="4 7" id="KW-0548">Nucleotidyltransferase</keyword>
<accession>A0A455RGT7</accession>
<evidence type="ECO:0000256" key="5">
    <source>
        <dbReference type="ARBA" id="ARBA00023163"/>
    </source>
</evidence>
<dbReference type="EC" id="2.7.7.6" evidence="7"/>
<comment type="similarity">
    <text evidence="7">Belongs to the RNA polymerase beta' chain family.</text>
</comment>
<comment type="catalytic activity">
    <reaction evidence="6 7">
        <text>RNA(n) + a ribonucleoside 5'-triphosphate = RNA(n+1) + diphosphate</text>
        <dbReference type="Rhea" id="RHEA:21248"/>
        <dbReference type="Rhea" id="RHEA-COMP:14527"/>
        <dbReference type="Rhea" id="RHEA-COMP:17342"/>
        <dbReference type="ChEBI" id="CHEBI:33019"/>
        <dbReference type="ChEBI" id="CHEBI:61557"/>
        <dbReference type="ChEBI" id="CHEBI:140395"/>
        <dbReference type="EC" id="2.7.7.6"/>
    </reaction>
</comment>
<reference evidence="10" key="1">
    <citation type="journal article" date="2019" name="Proc. Natl. Acad. Sci. U.S.A.">
        <title>Principles of plastid reductive evolution illuminated by nonphotosynthetic chrysophytes.</title>
        <authorList>
            <person name="Dorrell R.G."/>
            <person name="Azuma T."/>
            <person name="Nomura M."/>
            <person name="Audren de Kerdre G."/>
            <person name="Paoli L."/>
            <person name="Yang S."/>
            <person name="Bowler C."/>
            <person name="Ishii K."/>
            <person name="Miyashita H."/>
            <person name="Gile G.H."/>
            <person name="Kamikawa R."/>
        </authorList>
    </citation>
    <scope>NUCLEOTIDE SEQUENCE</scope>
    <source>
        <strain evidence="10">NIES-1846</strain>
    </source>
</reference>
<dbReference type="PANTHER" id="PTHR19376:SF54">
    <property type="entry name" value="DNA-DIRECTED RNA POLYMERASE SUBUNIT BETA"/>
    <property type="match status" value="1"/>
</dbReference>
<dbReference type="Pfam" id="PF04997">
    <property type="entry name" value="RNA_pol_Rpb1_1"/>
    <property type="match status" value="1"/>
</dbReference>
<dbReference type="GO" id="GO:0003677">
    <property type="term" value="F:DNA binding"/>
    <property type="evidence" value="ECO:0007669"/>
    <property type="project" value="InterPro"/>
</dbReference>
<dbReference type="InterPro" id="IPR006592">
    <property type="entry name" value="RNA_pol_N"/>
</dbReference>
<gene>
    <name evidence="10" type="primary">rpoC1</name>
</gene>
<proteinExistence type="inferred from homology"/>
<evidence type="ECO:0000256" key="6">
    <source>
        <dbReference type="ARBA" id="ARBA00048552"/>
    </source>
</evidence>
<geneLocation type="plastid" evidence="10"/>
<name>A0A455RGT7_9STRA</name>
<evidence type="ECO:0000256" key="8">
    <source>
        <dbReference type="SAM" id="Phobius"/>
    </source>
</evidence>
<sequence>MKLNKTKLYFLINKLFIIRKLTTIYIFQHNWYFNLFNSYFLTLYNNIPLYHYLTKYYKIKSFIQFNKYKFNSIKKIKSTFFLKSEYNLKNLSFLYNNLYTDIDYVQIYLASPLKIKLWAIRYTKNLIIGEIKTPQILDIITQTPSLFGLFCPKIFGPLENYKCLCKSYTGYKKNSICDFCGTELNYTLQRRFRMGFIDLTYPAIHSWYLYGNPNYLRMFLTCIDPTLTNYKLFLIVENLTYLNIKKLALQNNNVNIYFLTYSNFYLTNIKSLYKKYKEFFINKNDSKSYLLNLIKDMILTFKNITKTSIKINQTFFSVEQEKNIKTKIRFLKFGKLTNIEGNESILSGLDNLNLLFEIFKKRNFYEKNVPYAIEYIPAKELLRTIRIFESFYSNNISPKWMLFTALPVLPPAIRPYLDQTSNENEDESDSTKKNNTITYTEYNLYYQKILENSLYLKNNVENFKSLSLDMFSLEIETNPLNLYYSIILKKKKSKINSEEIILTNLEIENFTKIYENSQYDIYLNLLLGSQTYRNLLIFFSKLYISKNHIINYLKHYFKISYIYSDQNIKLITDFITNLQMFSFTQSLNIENVNSKSETIFQHNIKKNEISKKKLLTYFSFQKLSNPKLINYYINSYDNIQLTLPLNKNISQFYFNNTTLNILNNKINNELKIFLIHQKLNFIHYNFTKNDLFNDFFPDFKYLDENDILQVEKFKLLNYLHNDDLIEKNEEQTIRILYQTLDNVNLIENIENNIDNYNSSIIKIFKLLEQELNFKNIKFNELIQNLYKNIELIYPILRLSSYIDNPESIINFRMGSVKKFLEKKLKKNIQKQIFTNVVSLIKIQNEVQTLIHELFINFQYIKIKDLYYAEKCYLSWFKNYVPHIESIQTAKYSLQKYVEALIDNARLHVIEGIDDTLQPTQCLTGFLEGKAGKFRNLVLGKRIDYSGRSVITVGPNLGFNDCGIPYKILITIFKPLLYFYFSKSIDFTLNKNYIIIDFLCKQSNLLFKIHTITLKEILYYNKPFSNIFFNKILKNYTKEKIKILKKLYTYKIYKKYNYLKKKCYLINNEFLIQKNLKITFLFFTFFNYQILNIYNILILFKKMFVPIYKKSKKQKQKEKLLFKLILTFAKKNKFLIISAIPNLPDELQSISIKKPEPNYNENLFQFLYNRHIRLIYKYQSFKYVLGVLKYIKTYDMFDNPLKKNLDLLDITLNELNKNLKFTNHFTFLRFNINNKFKLEQSDYFKFINNTNEFNILSSFKDFKIYKSYLFYSLKDILFEFKSLFHISEKEYLNIISIHSKFLYFKYHYTIFFTYLFYKMFEYLKILTSFKICTNILNIKTSSFLIPQNINNITWELTNSNNFTNFFNTFTNILHTQNSIVLNLLQKHILQYSTVILNRAPTLHRYNIQAFQPKLTLTKTIILNPLVCSGFNADFDGDQMALYLPCYNLSQKEINLLMKPLYNIISISSNKLVYRPTQEMIMGCYYLTLIIKDFPNIIKNWFNSESLALLAYMQKRISLYTPILIKYTKKNYNILYNNKNFELLILYKNIILSKTIFLIKKIYKLGEIYPKYILLTNIGIIIINFKSLNIFKITDFFLETTVGHIIFNLNYFNSL</sequence>
<evidence type="ECO:0000256" key="7">
    <source>
        <dbReference type="RuleBase" id="RU004279"/>
    </source>
</evidence>
<dbReference type="EMBL" id="AP019363">
    <property type="protein sequence ID" value="BBH43105.1"/>
    <property type="molecule type" value="Genomic_DNA"/>
</dbReference>
<dbReference type="GO" id="GO:0000428">
    <property type="term" value="C:DNA-directed RNA polymerase complex"/>
    <property type="evidence" value="ECO:0007669"/>
    <property type="project" value="UniProtKB-KW"/>
</dbReference>
<keyword evidence="3 7" id="KW-0808">Transferase</keyword>
<evidence type="ECO:0000259" key="9">
    <source>
        <dbReference type="SMART" id="SM00663"/>
    </source>
</evidence>
<dbReference type="Gene3D" id="2.40.40.20">
    <property type="match status" value="2"/>
</dbReference>
<dbReference type="InterPro" id="IPR000722">
    <property type="entry name" value="RNA_pol_asu"/>
</dbReference>
<keyword evidence="8" id="KW-1133">Transmembrane helix</keyword>
<evidence type="ECO:0000256" key="1">
    <source>
        <dbReference type="ARBA" id="ARBA00004026"/>
    </source>
</evidence>
<dbReference type="InterPro" id="IPR042102">
    <property type="entry name" value="RNA_pol_Rpb1_3_sf"/>
</dbReference>
<keyword evidence="5 7" id="KW-0804">Transcription</keyword>
<evidence type="ECO:0000256" key="2">
    <source>
        <dbReference type="ARBA" id="ARBA00022478"/>
    </source>
</evidence>
<keyword evidence="8" id="KW-0472">Membrane</keyword>
<dbReference type="PANTHER" id="PTHR19376">
    <property type="entry name" value="DNA-DIRECTED RNA POLYMERASE"/>
    <property type="match status" value="1"/>
</dbReference>
<feature type="transmembrane region" description="Helical" evidence="8">
    <location>
        <begin position="1077"/>
        <end position="1099"/>
    </location>
</feature>
<dbReference type="GO" id="GO:0006351">
    <property type="term" value="P:DNA-templated transcription"/>
    <property type="evidence" value="ECO:0007669"/>
    <property type="project" value="InterPro"/>
</dbReference>
<dbReference type="Gene3D" id="1.10.274.100">
    <property type="entry name" value="RNA polymerase Rpb1, domain 3"/>
    <property type="match status" value="1"/>
</dbReference>
<keyword evidence="8" id="KW-0812">Transmembrane</keyword>
<dbReference type="SUPFAM" id="SSF64484">
    <property type="entry name" value="beta and beta-prime subunits of DNA dependent RNA-polymerase"/>
    <property type="match status" value="2"/>
</dbReference>
<dbReference type="Gene3D" id="4.10.860.120">
    <property type="entry name" value="RNA polymerase II, clamp domain"/>
    <property type="match status" value="1"/>
</dbReference>
<keyword evidence="2 7" id="KW-0240">DNA-directed RNA polymerase</keyword>